<keyword evidence="3" id="KW-1185">Reference proteome</keyword>
<dbReference type="Proteomes" id="UP001516464">
    <property type="component" value="Unassembled WGS sequence"/>
</dbReference>
<proteinExistence type="predicted"/>
<keyword evidence="1" id="KW-0812">Transmembrane</keyword>
<accession>A0ABQ7HV95</accession>
<name>A0ABQ7HV95_9MICR</name>
<gene>
    <name evidence="2" type="ORF">TCON_2703</name>
</gene>
<feature type="transmembrane region" description="Helical" evidence="1">
    <location>
        <begin position="106"/>
        <end position="124"/>
    </location>
</feature>
<feature type="transmembrane region" description="Helical" evidence="1">
    <location>
        <begin position="170"/>
        <end position="188"/>
    </location>
</feature>
<feature type="transmembrane region" description="Helical" evidence="1">
    <location>
        <begin position="40"/>
        <end position="59"/>
    </location>
</feature>
<dbReference type="Gene3D" id="1.20.1250.20">
    <property type="entry name" value="MFS general substrate transporter like domains"/>
    <property type="match status" value="1"/>
</dbReference>
<sequence length="255" mass="29290">MNTSNINKKQIGMAMNENKKGYKIFIGKSNDKDEESIYQIYDMFFILGSLFASFLGINIFDCYEFSVLLIPAICFAIEKIFSLYLKADHNVSKNENESIKHDRNNCFMLSIVIIVVYVIIGATNMLNNINSRCLPLYFTTSIIMVVLFYLKGFLLSRISSSNVFTYQPSYVRTMYICIIFFIALSFFVFPLLSFMFPIVYASLTAFITGYADKYYNGLDDKRKTYLRIMSAVFIFALFCNMGALVQANNINTAYS</sequence>
<organism evidence="2 3">
    <name type="scientific">Astathelohania contejeani</name>
    <dbReference type="NCBI Taxonomy" id="164912"/>
    <lineage>
        <taxon>Eukaryota</taxon>
        <taxon>Fungi</taxon>
        <taxon>Fungi incertae sedis</taxon>
        <taxon>Microsporidia</taxon>
        <taxon>Astathelohaniidae</taxon>
        <taxon>Astathelohania</taxon>
    </lineage>
</organism>
<comment type="caution">
    <text evidence="2">The sequence shown here is derived from an EMBL/GenBank/DDBJ whole genome shotgun (WGS) entry which is preliminary data.</text>
</comment>
<dbReference type="EMBL" id="SBIQ01000521">
    <property type="protein sequence ID" value="KAF7675938.1"/>
    <property type="molecule type" value="Genomic_DNA"/>
</dbReference>
<reference evidence="2 3" key="1">
    <citation type="submission" date="2019-01" db="EMBL/GenBank/DDBJ databases">
        <title>Genomes sequencing and comparative genomics of infectious freshwater microsporidia, Cucumispora dikerogammari and Thelohania contejeani.</title>
        <authorList>
            <person name="Cormier A."/>
            <person name="Giraud I."/>
            <person name="Wattier R."/>
            <person name="Teixeira M."/>
            <person name="Grandjean F."/>
            <person name="Rigaud T."/>
            <person name="Cordaux R."/>
        </authorList>
    </citation>
    <scope>NUCLEOTIDE SEQUENCE [LARGE SCALE GENOMIC DNA]</scope>
    <source>
        <strain evidence="2">T1</strain>
        <tissue evidence="2">Spores</tissue>
    </source>
</reference>
<evidence type="ECO:0000313" key="3">
    <source>
        <dbReference type="Proteomes" id="UP001516464"/>
    </source>
</evidence>
<evidence type="ECO:0000256" key="1">
    <source>
        <dbReference type="SAM" id="Phobius"/>
    </source>
</evidence>
<protein>
    <submittedName>
        <fullName evidence="2">Uncharacterized protein</fullName>
    </submittedName>
</protein>
<dbReference type="InterPro" id="IPR036259">
    <property type="entry name" value="MFS_trans_sf"/>
</dbReference>
<evidence type="ECO:0000313" key="2">
    <source>
        <dbReference type="EMBL" id="KAF7675938.1"/>
    </source>
</evidence>
<feature type="transmembrane region" description="Helical" evidence="1">
    <location>
        <begin position="65"/>
        <end position="85"/>
    </location>
</feature>
<feature type="transmembrane region" description="Helical" evidence="1">
    <location>
        <begin position="136"/>
        <end position="158"/>
    </location>
</feature>
<feature type="transmembrane region" description="Helical" evidence="1">
    <location>
        <begin position="224"/>
        <end position="245"/>
    </location>
</feature>
<keyword evidence="1" id="KW-0472">Membrane</keyword>
<keyword evidence="1" id="KW-1133">Transmembrane helix</keyword>